<dbReference type="InterPro" id="IPR017853">
    <property type="entry name" value="GH"/>
</dbReference>
<dbReference type="InterPro" id="IPR036962">
    <property type="entry name" value="Glyco_hydro_3_N_sf"/>
</dbReference>
<name>W9GA04_9MICO</name>
<accession>W9GA04</accession>
<reference evidence="5 6" key="1">
    <citation type="submission" date="2013-08" db="EMBL/GenBank/DDBJ databases">
        <title>Intrasporangium oryzae NRRL B-24470.</title>
        <authorList>
            <person name="Liu H."/>
            <person name="Wang G."/>
        </authorList>
    </citation>
    <scope>NUCLEOTIDE SEQUENCE [LARGE SCALE GENOMIC DNA]</scope>
    <source>
        <strain evidence="5 6">NRRL B-24470</strain>
    </source>
</reference>
<gene>
    <name evidence="5" type="ORF">N865_07090</name>
</gene>
<comment type="similarity">
    <text evidence="1">Belongs to the glycosyl hydrolase 3 family.</text>
</comment>
<dbReference type="STRING" id="1386089.N865_07090"/>
<keyword evidence="3" id="KW-0326">Glycosidase</keyword>
<dbReference type="SUPFAM" id="SSF51445">
    <property type="entry name" value="(Trans)glycosidases"/>
    <property type="match status" value="1"/>
</dbReference>
<evidence type="ECO:0000256" key="2">
    <source>
        <dbReference type="ARBA" id="ARBA00022801"/>
    </source>
</evidence>
<proteinExistence type="inferred from homology"/>
<evidence type="ECO:0000256" key="3">
    <source>
        <dbReference type="ARBA" id="ARBA00023295"/>
    </source>
</evidence>
<protein>
    <submittedName>
        <fullName evidence="5">Glycoside hydrolase</fullName>
    </submittedName>
</protein>
<keyword evidence="2 5" id="KW-0378">Hydrolase</keyword>
<dbReference type="PATRIC" id="fig|1386089.3.peg.1650"/>
<dbReference type="PANTHER" id="PTHR30480:SF16">
    <property type="entry name" value="GLYCOSIDE HYDROLASE FAMILY 3 DOMAIN PROTEIN"/>
    <property type="match status" value="1"/>
</dbReference>
<dbReference type="Proteomes" id="UP000019489">
    <property type="component" value="Unassembled WGS sequence"/>
</dbReference>
<dbReference type="OrthoDB" id="9805821at2"/>
<keyword evidence="6" id="KW-1185">Reference proteome</keyword>
<dbReference type="EMBL" id="AWSA01000014">
    <property type="protein sequence ID" value="EWT02052.1"/>
    <property type="molecule type" value="Genomic_DNA"/>
</dbReference>
<dbReference type="InterPro" id="IPR001764">
    <property type="entry name" value="Glyco_hydro_3_N"/>
</dbReference>
<dbReference type="InterPro" id="IPR050226">
    <property type="entry name" value="NagZ_Beta-hexosaminidase"/>
</dbReference>
<sequence>MTTHQEALRRLVLGTLMPGFIGTTVPDWITREYAAGLASVCLYGTNVAGPGQLAQLCAELRDAAPNLILTVDEEGGDVTRLHYPTGSPQPGNALLGRIDDTALTRESAATIGRELTAYGINLDLAPVVDVNSADENPVIGVRSFGADAAHVARHTAAWIEGMQSAGVAACAKHFPGHGDTVTDSHLGLPRVDAPREVVEARELEPFRAAIAAGTACVMTSHVLVSSIDPDRPSTFSPVLLEEVLRGQLGFRGVIVTDALDMAGASAITGIPEAAVRALAAGCDLLCLGSETSEVLFTEVVEAILTAVESGRLPRERVEHAAHRVALLSGLFPPPLEGSPSEGAFAQAEALAGWFHLEAAAREWIADAAAPAIVQVDTLANLAVGHVAWGPEAAGLTVPEADVPAAAKVAVAARDLSADHPAWRTAERMRAAGHRTIVVECGWPRGGADLVTYGGSLVVGQQLGRLLGLGDHPAGGVDAG</sequence>
<dbReference type="InterPro" id="IPR019800">
    <property type="entry name" value="Glyco_hydro_3_AS"/>
</dbReference>
<organism evidence="5 6">
    <name type="scientific">Intrasporangium oryzae NRRL B-24470</name>
    <dbReference type="NCBI Taxonomy" id="1386089"/>
    <lineage>
        <taxon>Bacteria</taxon>
        <taxon>Bacillati</taxon>
        <taxon>Actinomycetota</taxon>
        <taxon>Actinomycetes</taxon>
        <taxon>Micrococcales</taxon>
        <taxon>Intrasporangiaceae</taxon>
        <taxon>Intrasporangium</taxon>
    </lineage>
</organism>
<evidence type="ECO:0000313" key="5">
    <source>
        <dbReference type="EMBL" id="EWT02052.1"/>
    </source>
</evidence>
<dbReference type="Pfam" id="PF00933">
    <property type="entry name" value="Glyco_hydro_3"/>
    <property type="match status" value="1"/>
</dbReference>
<evidence type="ECO:0000259" key="4">
    <source>
        <dbReference type="Pfam" id="PF00933"/>
    </source>
</evidence>
<dbReference type="GO" id="GO:0009254">
    <property type="term" value="P:peptidoglycan turnover"/>
    <property type="evidence" value="ECO:0007669"/>
    <property type="project" value="TreeGrafter"/>
</dbReference>
<dbReference type="GO" id="GO:0005975">
    <property type="term" value="P:carbohydrate metabolic process"/>
    <property type="evidence" value="ECO:0007669"/>
    <property type="project" value="InterPro"/>
</dbReference>
<evidence type="ECO:0000256" key="1">
    <source>
        <dbReference type="ARBA" id="ARBA00005336"/>
    </source>
</evidence>
<dbReference type="PANTHER" id="PTHR30480">
    <property type="entry name" value="BETA-HEXOSAMINIDASE-RELATED"/>
    <property type="match status" value="1"/>
</dbReference>
<dbReference type="PROSITE" id="PS00775">
    <property type="entry name" value="GLYCOSYL_HYDROL_F3"/>
    <property type="match status" value="1"/>
</dbReference>
<evidence type="ECO:0000313" key="6">
    <source>
        <dbReference type="Proteomes" id="UP000019489"/>
    </source>
</evidence>
<dbReference type="Gene3D" id="3.20.20.300">
    <property type="entry name" value="Glycoside hydrolase, family 3, N-terminal domain"/>
    <property type="match status" value="1"/>
</dbReference>
<feature type="domain" description="Glycoside hydrolase family 3 N-terminal" evidence="4">
    <location>
        <begin position="36"/>
        <end position="325"/>
    </location>
</feature>
<dbReference type="AlphaFoldDB" id="W9GA04"/>
<dbReference type="RefSeq" id="WP_051510348.1">
    <property type="nucleotide sequence ID" value="NZ_AWSA01000014.1"/>
</dbReference>
<dbReference type="eggNOG" id="COG1472">
    <property type="taxonomic scope" value="Bacteria"/>
</dbReference>
<dbReference type="NCBIfam" id="NF003740">
    <property type="entry name" value="PRK05337.1"/>
    <property type="match status" value="1"/>
</dbReference>
<dbReference type="GO" id="GO:0004553">
    <property type="term" value="F:hydrolase activity, hydrolyzing O-glycosyl compounds"/>
    <property type="evidence" value="ECO:0007669"/>
    <property type="project" value="InterPro"/>
</dbReference>
<comment type="caution">
    <text evidence="5">The sequence shown here is derived from an EMBL/GenBank/DDBJ whole genome shotgun (WGS) entry which is preliminary data.</text>
</comment>